<accession>A0A2A2JYZ1</accession>
<reference evidence="1 2" key="1">
    <citation type="journal article" date="2017" name="Curr. Biol.">
        <title>Genome architecture and evolution of a unichromosomal asexual nematode.</title>
        <authorList>
            <person name="Fradin H."/>
            <person name="Zegar C."/>
            <person name="Gutwein M."/>
            <person name="Lucas J."/>
            <person name="Kovtun M."/>
            <person name="Corcoran D."/>
            <person name="Baugh L.R."/>
            <person name="Kiontke K."/>
            <person name="Gunsalus K."/>
            <person name="Fitch D.H."/>
            <person name="Piano F."/>
        </authorList>
    </citation>
    <scope>NUCLEOTIDE SEQUENCE [LARGE SCALE GENOMIC DNA]</scope>
    <source>
        <strain evidence="1">PF1309</strain>
    </source>
</reference>
<comment type="caution">
    <text evidence="1">The sequence shown here is derived from an EMBL/GenBank/DDBJ whole genome shotgun (WGS) entry which is preliminary data.</text>
</comment>
<dbReference type="Proteomes" id="UP000218231">
    <property type="component" value="Unassembled WGS sequence"/>
</dbReference>
<protein>
    <submittedName>
        <fullName evidence="1">Uncharacterized protein</fullName>
    </submittedName>
</protein>
<evidence type="ECO:0000313" key="1">
    <source>
        <dbReference type="EMBL" id="PAV66937.1"/>
    </source>
</evidence>
<keyword evidence="2" id="KW-1185">Reference proteome</keyword>
<proteinExistence type="predicted"/>
<sequence length="88" mass="9336">MVERQVHSVPRLGVGILEVQLRIGWQATASAAKGNPRTGQASCASAWRNAGGNCSPKRTRPSAWLKMPIRCSQASNSGAGFKPSDCRA</sequence>
<organism evidence="1 2">
    <name type="scientific">Diploscapter pachys</name>
    <dbReference type="NCBI Taxonomy" id="2018661"/>
    <lineage>
        <taxon>Eukaryota</taxon>
        <taxon>Metazoa</taxon>
        <taxon>Ecdysozoa</taxon>
        <taxon>Nematoda</taxon>
        <taxon>Chromadorea</taxon>
        <taxon>Rhabditida</taxon>
        <taxon>Rhabditina</taxon>
        <taxon>Rhabditomorpha</taxon>
        <taxon>Rhabditoidea</taxon>
        <taxon>Rhabditidae</taxon>
        <taxon>Diploscapter</taxon>
    </lineage>
</organism>
<name>A0A2A2JYZ1_9BILA</name>
<dbReference type="EMBL" id="LIAE01010017">
    <property type="protein sequence ID" value="PAV66937.1"/>
    <property type="molecule type" value="Genomic_DNA"/>
</dbReference>
<evidence type="ECO:0000313" key="2">
    <source>
        <dbReference type="Proteomes" id="UP000218231"/>
    </source>
</evidence>
<dbReference type="AlphaFoldDB" id="A0A2A2JYZ1"/>
<gene>
    <name evidence="1" type="ORF">WR25_17885</name>
</gene>